<name>A0A428QGB8_9HYPO</name>
<accession>A0A428QGB8</accession>
<evidence type="ECO:0008006" key="3">
    <source>
        <dbReference type="Google" id="ProtNLM"/>
    </source>
</evidence>
<gene>
    <name evidence="1" type="ORF">CEP54_004828</name>
</gene>
<protein>
    <recommendedName>
        <fullName evidence="3">Transcription factor domain-containing protein</fullName>
    </recommendedName>
</protein>
<dbReference type="OrthoDB" id="6612291at2759"/>
<reference evidence="1 2" key="1">
    <citation type="submission" date="2017-06" db="EMBL/GenBank/DDBJ databases">
        <title>Comparative genomic analysis of Ambrosia Fusariam Clade fungi.</title>
        <authorList>
            <person name="Stajich J.E."/>
            <person name="Carrillo J."/>
            <person name="Kijimoto T."/>
            <person name="Eskalen A."/>
            <person name="O'Donnell K."/>
            <person name="Kasson M."/>
        </authorList>
    </citation>
    <scope>NUCLEOTIDE SEQUENCE [LARGE SCALE GENOMIC DNA]</scope>
    <source>
        <strain evidence="1 2">NRRL62584</strain>
    </source>
</reference>
<sequence length="410" mass="46837">MPFPLREMCLIVLRNLPKPNDDVLAHRLHCRADDWIITCVKKTIEAIHVCWGEHLNSRDDMQLEEMGLAICNNTARPVHDVNIGGAEWVDQFSGSNIRWESLGLIWTYWDGSPGSNPQNIVSCLGYCIELTRHFTTGNDVLLYLCYRRATIESLITGDAGLLCWRYHADTVSLMTFLGLHAGFDNPNYVPTLSTENKRRIAARIFTIDKALDENGWNRNGELHSATLTRARVQIAVIKDEMLEVALENSSKVSINTLIEVKARAERTVDQFPQSLIYRTEDLSDPDADIETIYARILVRLEHLQNLFFAERLLLRLGRVDDSRLLVISFEMVTLTLVFWTHQDRFAGVRRDFEWLLMAYAAPGGGILCLELLRPTFHGTHPDCPKLSRSAIIQKLSLLIGFLDWVFWTII</sequence>
<keyword evidence="2" id="KW-1185">Reference proteome</keyword>
<dbReference type="EMBL" id="NKCI01000034">
    <property type="protein sequence ID" value="RSL64336.1"/>
    <property type="molecule type" value="Genomic_DNA"/>
</dbReference>
<dbReference type="Proteomes" id="UP000288168">
    <property type="component" value="Unassembled WGS sequence"/>
</dbReference>
<comment type="caution">
    <text evidence="1">The sequence shown here is derived from an EMBL/GenBank/DDBJ whole genome shotgun (WGS) entry which is preliminary data.</text>
</comment>
<dbReference type="AlphaFoldDB" id="A0A428QGB8"/>
<dbReference type="STRING" id="1325734.A0A428QGB8"/>
<dbReference type="CDD" id="cd12148">
    <property type="entry name" value="fungal_TF_MHR"/>
    <property type="match status" value="1"/>
</dbReference>
<proteinExistence type="predicted"/>
<evidence type="ECO:0000313" key="2">
    <source>
        <dbReference type="Proteomes" id="UP000288168"/>
    </source>
</evidence>
<evidence type="ECO:0000313" key="1">
    <source>
        <dbReference type="EMBL" id="RSL64336.1"/>
    </source>
</evidence>
<organism evidence="1 2">
    <name type="scientific">Fusarium duplospermum</name>
    <dbReference type="NCBI Taxonomy" id="1325734"/>
    <lineage>
        <taxon>Eukaryota</taxon>
        <taxon>Fungi</taxon>
        <taxon>Dikarya</taxon>
        <taxon>Ascomycota</taxon>
        <taxon>Pezizomycotina</taxon>
        <taxon>Sordariomycetes</taxon>
        <taxon>Hypocreomycetidae</taxon>
        <taxon>Hypocreales</taxon>
        <taxon>Nectriaceae</taxon>
        <taxon>Fusarium</taxon>
        <taxon>Fusarium solani species complex</taxon>
    </lineage>
</organism>